<evidence type="ECO:0000256" key="2">
    <source>
        <dbReference type="ARBA" id="ARBA00022737"/>
    </source>
</evidence>
<dbReference type="PROSITE" id="PS50294">
    <property type="entry name" value="WD_REPEATS_REGION"/>
    <property type="match status" value="1"/>
</dbReference>
<protein>
    <recommendedName>
        <fullName evidence="7">Anaphase-promoting complex subunit 4 WD40 domain-containing protein</fullName>
    </recommendedName>
</protein>
<dbReference type="InterPro" id="IPR001680">
    <property type="entry name" value="WD40_rpt"/>
</dbReference>
<evidence type="ECO:0000313" key="6">
    <source>
        <dbReference type="Proteomes" id="UP001596004"/>
    </source>
</evidence>
<dbReference type="SUPFAM" id="SSF50998">
    <property type="entry name" value="Quinoprotein alcohol dehydrogenase-like"/>
    <property type="match status" value="1"/>
</dbReference>
<feature type="region of interest" description="Disordered" evidence="4">
    <location>
        <begin position="1"/>
        <end position="41"/>
    </location>
</feature>
<dbReference type="InterPro" id="IPR011047">
    <property type="entry name" value="Quinoprotein_ADH-like_sf"/>
</dbReference>
<dbReference type="Proteomes" id="UP001596004">
    <property type="component" value="Unassembled WGS sequence"/>
</dbReference>
<feature type="repeat" description="WD" evidence="3">
    <location>
        <begin position="49"/>
        <end position="83"/>
    </location>
</feature>
<evidence type="ECO:0000313" key="5">
    <source>
        <dbReference type="EMBL" id="MFC4532728.1"/>
    </source>
</evidence>
<dbReference type="PROSITE" id="PS00678">
    <property type="entry name" value="WD_REPEATS_1"/>
    <property type="match status" value="1"/>
</dbReference>
<proteinExistence type="predicted"/>
<name>A0ABV9CI88_9ACTN</name>
<evidence type="ECO:0008006" key="7">
    <source>
        <dbReference type="Google" id="ProtNLM"/>
    </source>
</evidence>
<keyword evidence="6" id="KW-1185">Reference proteome</keyword>
<evidence type="ECO:0000256" key="1">
    <source>
        <dbReference type="ARBA" id="ARBA00022574"/>
    </source>
</evidence>
<sequence length="161" mass="17178">MPRCSRRRPGASVPRLNPASPCRLRSATPRAILPAPGNPRGHGSVHALVYTTAFSSGGRILATGTSDGMVRLWDVRSRRLIGAPLDTRRPTGSPHSTAPGRRRWPSARTGGLSLSGAATAWPGYGGQGYRRISSEPCARSPDALSPVRNGRGSYRRRTSGR</sequence>
<feature type="region of interest" description="Disordered" evidence="4">
    <location>
        <begin position="83"/>
        <end position="161"/>
    </location>
</feature>
<reference evidence="6" key="1">
    <citation type="journal article" date="2019" name="Int. J. Syst. Evol. Microbiol.">
        <title>The Global Catalogue of Microorganisms (GCM) 10K type strain sequencing project: providing services to taxonomists for standard genome sequencing and annotation.</title>
        <authorList>
            <consortium name="The Broad Institute Genomics Platform"/>
            <consortium name="The Broad Institute Genome Sequencing Center for Infectious Disease"/>
            <person name="Wu L."/>
            <person name="Ma J."/>
        </authorList>
    </citation>
    <scope>NUCLEOTIDE SEQUENCE [LARGE SCALE GENOMIC DNA]</scope>
    <source>
        <strain evidence="6">CGMCC 4.7132</strain>
    </source>
</reference>
<dbReference type="InterPro" id="IPR015943">
    <property type="entry name" value="WD40/YVTN_repeat-like_dom_sf"/>
</dbReference>
<dbReference type="EMBL" id="JBHSFP010000011">
    <property type="protein sequence ID" value="MFC4532728.1"/>
    <property type="molecule type" value="Genomic_DNA"/>
</dbReference>
<gene>
    <name evidence="5" type="ORF">ACFO60_18275</name>
</gene>
<dbReference type="Pfam" id="PF00400">
    <property type="entry name" value="WD40"/>
    <property type="match status" value="1"/>
</dbReference>
<dbReference type="PROSITE" id="PS50082">
    <property type="entry name" value="WD_REPEATS_2"/>
    <property type="match status" value="1"/>
</dbReference>
<dbReference type="InterPro" id="IPR019775">
    <property type="entry name" value="WD40_repeat_CS"/>
</dbReference>
<keyword evidence="2" id="KW-0677">Repeat</keyword>
<evidence type="ECO:0000256" key="3">
    <source>
        <dbReference type="PROSITE-ProRule" id="PRU00221"/>
    </source>
</evidence>
<organism evidence="5 6">
    <name type="scientific">Sphaerisporangium dianthi</name>
    <dbReference type="NCBI Taxonomy" id="1436120"/>
    <lineage>
        <taxon>Bacteria</taxon>
        <taxon>Bacillati</taxon>
        <taxon>Actinomycetota</taxon>
        <taxon>Actinomycetes</taxon>
        <taxon>Streptosporangiales</taxon>
        <taxon>Streptosporangiaceae</taxon>
        <taxon>Sphaerisporangium</taxon>
    </lineage>
</organism>
<dbReference type="RefSeq" id="WP_380841600.1">
    <property type="nucleotide sequence ID" value="NZ_JBHSFP010000011.1"/>
</dbReference>
<accession>A0ABV9CI88</accession>
<comment type="caution">
    <text evidence="5">The sequence shown here is derived from an EMBL/GenBank/DDBJ whole genome shotgun (WGS) entry which is preliminary data.</text>
</comment>
<dbReference type="Gene3D" id="2.130.10.10">
    <property type="entry name" value="YVTN repeat-like/Quinoprotein amine dehydrogenase"/>
    <property type="match status" value="1"/>
</dbReference>
<keyword evidence="1 3" id="KW-0853">WD repeat</keyword>
<dbReference type="SMART" id="SM00320">
    <property type="entry name" value="WD40"/>
    <property type="match status" value="1"/>
</dbReference>
<evidence type="ECO:0000256" key="4">
    <source>
        <dbReference type="SAM" id="MobiDB-lite"/>
    </source>
</evidence>